<dbReference type="InterPro" id="IPR015424">
    <property type="entry name" value="PyrdxlP-dep_Trfase"/>
</dbReference>
<dbReference type="InterPro" id="IPR004838">
    <property type="entry name" value="NHTrfase_class1_PyrdxlP-BS"/>
</dbReference>
<dbReference type="GO" id="GO:0016212">
    <property type="term" value="F:kynurenine-oxoglutarate transaminase activity"/>
    <property type="evidence" value="ECO:0007669"/>
    <property type="project" value="TreeGrafter"/>
</dbReference>
<dbReference type="GO" id="GO:0030170">
    <property type="term" value="F:pyridoxal phosphate binding"/>
    <property type="evidence" value="ECO:0007669"/>
    <property type="project" value="InterPro"/>
</dbReference>
<dbReference type="Proteomes" id="UP000188320">
    <property type="component" value="Unassembled WGS sequence"/>
</dbReference>
<dbReference type="InterPro" id="IPR051326">
    <property type="entry name" value="Kynurenine-oxoglutarate_AT"/>
</dbReference>
<dbReference type="SUPFAM" id="SSF53383">
    <property type="entry name" value="PLP-dependent transferases"/>
    <property type="match status" value="1"/>
</dbReference>
<reference evidence="8" key="1">
    <citation type="submission" date="2017-01" db="EMBL/GenBank/DDBJ databases">
        <authorList>
            <person name="Wang Y."/>
            <person name="White M."/>
            <person name="Kvist S."/>
            <person name="Moncalvo J.-M."/>
        </authorList>
    </citation>
    <scope>NUCLEOTIDE SEQUENCE [LARGE SCALE GENOMIC DNA]</scope>
    <source>
        <strain evidence="8">COL-18-3</strain>
    </source>
</reference>
<keyword evidence="5" id="KW-0663">Pyridoxal phosphate</keyword>
<evidence type="ECO:0000256" key="4">
    <source>
        <dbReference type="ARBA" id="ARBA00022679"/>
    </source>
</evidence>
<dbReference type="PANTHER" id="PTHR43807">
    <property type="entry name" value="FI04487P"/>
    <property type="match status" value="1"/>
</dbReference>
<dbReference type="Gene3D" id="3.40.640.10">
    <property type="entry name" value="Type I PLP-dependent aspartate aminotransferase-like (Major domain)"/>
    <property type="match status" value="1"/>
</dbReference>
<evidence type="ECO:0000313" key="7">
    <source>
        <dbReference type="EMBL" id="OMH83142.1"/>
    </source>
</evidence>
<comment type="similarity">
    <text evidence="2">Belongs to the class-I pyridoxal-phosphate-dependent aminotransferase family.</text>
</comment>
<proteinExistence type="inferred from homology"/>
<dbReference type="InterPro" id="IPR004839">
    <property type="entry name" value="Aminotransferase_I/II_large"/>
</dbReference>
<feature type="domain" description="Aminotransferase class I/classII large" evidence="6">
    <location>
        <begin position="23"/>
        <end position="282"/>
    </location>
</feature>
<comment type="cofactor">
    <cofactor evidence="1">
        <name>pyridoxal 5'-phosphate</name>
        <dbReference type="ChEBI" id="CHEBI:597326"/>
    </cofactor>
</comment>
<keyword evidence="3 7" id="KW-0032">Aminotransferase</keyword>
<comment type="caution">
    <text evidence="7">The sequence shown here is derived from an EMBL/GenBank/DDBJ whole genome shotgun (WGS) entry which is preliminary data.</text>
</comment>
<keyword evidence="4 7" id="KW-0808">Transferase</keyword>
<organism evidence="7 8">
    <name type="scientific">Zancudomyces culisetae</name>
    <name type="common">Gut fungus</name>
    <name type="synonym">Smittium culisetae</name>
    <dbReference type="NCBI Taxonomy" id="1213189"/>
    <lineage>
        <taxon>Eukaryota</taxon>
        <taxon>Fungi</taxon>
        <taxon>Fungi incertae sedis</taxon>
        <taxon>Zoopagomycota</taxon>
        <taxon>Kickxellomycotina</taxon>
        <taxon>Harpellomycetes</taxon>
        <taxon>Harpellales</taxon>
        <taxon>Legeriomycetaceae</taxon>
        <taxon>Zancudomyces</taxon>
    </lineage>
</organism>
<protein>
    <submittedName>
        <fullName evidence="7">Putative aminotransferase</fullName>
    </submittedName>
</protein>
<dbReference type="EMBL" id="LSSK01000496">
    <property type="protein sequence ID" value="OMH83142.1"/>
    <property type="molecule type" value="Genomic_DNA"/>
</dbReference>
<dbReference type="Gene3D" id="3.90.1150.10">
    <property type="entry name" value="Aspartate Aminotransferase, domain 1"/>
    <property type="match status" value="1"/>
</dbReference>
<dbReference type="PANTHER" id="PTHR43807:SF20">
    <property type="entry name" value="FI04487P"/>
    <property type="match status" value="1"/>
</dbReference>
<dbReference type="InterPro" id="IPR015421">
    <property type="entry name" value="PyrdxlP-dep_Trfase_major"/>
</dbReference>
<dbReference type="OrthoDB" id="2414662at2759"/>
<dbReference type="PROSITE" id="PS00105">
    <property type="entry name" value="AA_TRANSFER_CLASS_1"/>
    <property type="match status" value="1"/>
</dbReference>
<evidence type="ECO:0000259" key="6">
    <source>
        <dbReference type="Pfam" id="PF00155"/>
    </source>
</evidence>
<dbReference type="CDD" id="cd00609">
    <property type="entry name" value="AAT_like"/>
    <property type="match status" value="1"/>
</dbReference>
<evidence type="ECO:0000256" key="1">
    <source>
        <dbReference type="ARBA" id="ARBA00001933"/>
    </source>
</evidence>
<evidence type="ECO:0000256" key="5">
    <source>
        <dbReference type="ARBA" id="ARBA00022898"/>
    </source>
</evidence>
<dbReference type="AlphaFoldDB" id="A0A1R1PQJ4"/>
<accession>A0A1R1PQJ4</accession>
<evidence type="ECO:0000313" key="8">
    <source>
        <dbReference type="Proteomes" id="UP000188320"/>
    </source>
</evidence>
<dbReference type="InterPro" id="IPR015422">
    <property type="entry name" value="PyrdxlP-dep_Trfase_small"/>
</dbReference>
<dbReference type="Pfam" id="PF00155">
    <property type="entry name" value="Aminotran_1_2"/>
    <property type="match status" value="1"/>
</dbReference>
<evidence type="ECO:0000256" key="2">
    <source>
        <dbReference type="ARBA" id="ARBA00007441"/>
    </source>
</evidence>
<gene>
    <name evidence="7" type="ORF">AX774_g3338</name>
</gene>
<sequence length="290" mass="33349">MFGGKVKYVPLRMDSKLDPKNNITSSRDWKLDIDELESKMSPKSRLLIINTPQNPTGKVFSMEELGKIAEVAKKHNLIVISDEVYEYLCYDKEKHVSIAKIPGMWERTIVVGSLGKLFGVTGWRIGWLIGDQSLISACLNFHTYTLFCSPSPLQEAGAIAFREAGSHDYYALTREQYLHRRNKLMSAFDAINMPYSIPQGAYYLLVNAEKLKIPEDYPFPDYILKRSKKKGFKLAYFFTKEIGITAIPAQEFYCEAHGEIAENYLRFSFCKTDKVLDMVSQRLKRTIQYM</sequence>
<keyword evidence="8" id="KW-1185">Reference proteome</keyword>
<dbReference type="GO" id="GO:0005739">
    <property type="term" value="C:mitochondrion"/>
    <property type="evidence" value="ECO:0007669"/>
    <property type="project" value="TreeGrafter"/>
</dbReference>
<name>A0A1R1PQJ4_ZANCU</name>
<evidence type="ECO:0000256" key="3">
    <source>
        <dbReference type="ARBA" id="ARBA00022576"/>
    </source>
</evidence>